<name>A0A4C1YF09_EUMVA</name>
<accession>A0A4C1YF09</accession>
<comment type="caution">
    <text evidence="2">The sequence shown here is derived from an EMBL/GenBank/DDBJ whole genome shotgun (WGS) entry which is preliminary data.</text>
</comment>
<keyword evidence="3" id="KW-1185">Reference proteome</keyword>
<dbReference type="OrthoDB" id="407509at2759"/>
<evidence type="ECO:0000313" key="2">
    <source>
        <dbReference type="EMBL" id="GBP73923.1"/>
    </source>
</evidence>
<dbReference type="EMBL" id="BGZK01001192">
    <property type="protein sequence ID" value="GBP73923.1"/>
    <property type="molecule type" value="Genomic_DNA"/>
</dbReference>
<protein>
    <submittedName>
        <fullName evidence="2">Uncharacterized protein</fullName>
    </submittedName>
</protein>
<evidence type="ECO:0000256" key="1">
    <source>
        <dbReference type="SAM" id="MobiDB-lite"/>
    </source>
</evidence>
<feature type="compositionally biased region" description="Polar residues" evidence="1">
    <location>
        <begin position="122"/>
        <end position="132"/>
    </location>
</feature>
<gene>
    <name evidence="2" type="ORF">EVAR_103149_1</name>
</gene>
<dbReference type="AlphaFoldDB" id="A0A4C1YF09"/>
<feature type="region of interest" description="Disordered" evidence="1">
    <location>
        <begin position="112"/>
        <end position="132"/>
    </location>
</feature>
<evidence type="ECO:0000313" key="3">
    <source>
        <dbReference type="Proteomes" id="UP000299102"/>
    </source>
</evidence>
<dbReference type="Proteomes" id="UP000299102">
    <property type="component" value="Unassembled WGS sequence"/>
</dbReference>
<organism evidence="2 3">
    <name type="scientific">Eumeta variegata</name>
    <name type="common">Bagworm moth</name>
    <name type="synonym">Eumeta japonica</name>
    <dbReference type="NCBI Taxonomy" id="151549"/>
    <lineage>
        <taxon>Eukaryota</taxon>
        <taxon>Metazoa</taxon>
        <taxon>Ecdysozoa</taxon>
        <taxon>Arthropoda</taxon>
        <taxon>Hexapoda</taxon>
        <taxon>Insecta</taxon>
        <taxon>Pterygota</taxon>
        <taxon>Neoptera</taxon>
        <taxon>Endopterygota</taxon>
        <taxon>Lepidoptera</taxon>
        <taxon>Glossata</taxon>
        <taxon>Ditrysia</taxon>
        <taxon>Tineoidea</taxon>
        <taxon>Psychidae</taxon>
        <taxon>Oiketicinae</taxon>
        <taxon>Eumeta</taxon>
    </lineage>
</organism>
<proteinExistence type="predicted"/>
<reference evidence="2 3" key="1">
    <citation type="journal article" date="2019" name="Commun. Biol.">
        <title>The bagworm genome reveals a unique fibroin gene that provides high tensile strength.</title>
        <authorList>
            <person name="Kono N."/>
            <person name="Nakamura H."/>
            <person name="Ohtoshi R."/>
            <person name="Tomita M."/>
            <person name="Numata K."/>
            <person name="Arakawa K."/>
        </authorList>
    </citation>
    <scope>NUCLEOTIDE SEQUENCE [LARGE SCALE GENOMIC DNA]</scope>
</reference>
<sequence length="132" mass="15207">MTYRFQTLSHTVDLKNKLGVTRPAMNRASLGVCLRDNIRNEQIRRSNRLTDKAHRINQSRRQRAGHVARSLWGEKELACRQRTGRRSVGRPPTKWTHEPVRVTGHHWSQVARDRGSWKSKGTLLSSNGLFNG</sequence>